<dbReference type="Gene3D" id="1.25.40.10">
    <property type="entry name" value="Tetratricopeptide repeat domain"/>
    <property type="match status" value="1"/>
</dbReference>
<dbReference type="SUPFAM" id="SSF48452">
    <property type="entry name" value="TPR-like"/>
    <property type="match status" value="1"/>
</dbReference>
<dbReference type="KEGG" id="dpx:DAPPUDRAFT_346276"/>
<feature type="non-terminal residue" evidence="1">
    <location>
        <position position="209"/>
    </location>
</feature>
<dbReference type="InParanoid" id="E9I7U1"/>
<accession>E9I7U1</accession>
<evidence type="ECO:0000313" key="1">
    <source>
        <dbReference type="EMBL" id="EFX59939.1"/>
    </source>
</evidence>
<dbReference type="Proteomes" id="UP000000305">
    <property type="component" value="Unassembled WGS sequence"/>
</dbReference>
<reference evidence="1 2" key="1">
    <citation type="journal article" date="2011" name="Science">
        <title>The ecoresponsive genome of Daphnia pulex.</title>
        <authorList>
            <person name="Colbourne J.K."/>
            <person name="Pfrender M.E."/>
            <person name="Gilbert D."/>
            <person name="Thomas W.K."/>
            <person name="Tucker A."/>
            <person name="Oakley T.H."/>
            <person name="Tokishita S."/>
            <person name="Aerts A."/>
            <person name="Arnold G.J."/>
            <person name="Basu M.K."/>
            <person name="Bauer D.J."/>
            <person name="Caceres C.E."/>
            <person name="Carmel L."/>
            <person name="Casola C."/>
            <person name="Choi J.H."/>
            <person name="Detter J.C."/>
            <person name="Dong Q."/>
            <person name="Dusheyko S."/>
            <person name="Eads B.D."/>
            <person name="Frohlich T."/>
            <person name="Geiler-Samerotte K.A."/>
            <person name="Gerlach D."/>
            <person name="Hatcher P."/>
            <person name="Jogdeo S."/>
            <person name="Krijgsveld J."/>
            <person name="Kriventseva E.V."/>
            <person name="Kultz D."/>
            <person name="Laforsch C."/>
            <person name="Lindquist E."/>
            <person name="Lopez J."/>
            <person name="Manak J.R."/>
            <person name="Muller J."/>
            <person name="Pangilinan J."/>
            <person name="Patwardhan R.P."/>
            <person name="Pitluck S."/>
            <person name="Pritham E.J."/>
            <person name="Rechtsteiner A."/>
            <person name="Rho M."/>
            <person name="Rogozin I.B."/>
            <person name="Sakarya O."/>
            <person name="Salamov A."/>
            <person name="Schaack S."/>
            <person name="Shapiro H."/>
            <person name="Shiga Y."/>
            <person name="Skalitzky C."/>
            <person name="Smith Z."/>
            <person name="Souvorov A."/>
            <person name="Sung W."/>
            <person name="Tang Z."/>
            <person name="Tsuchiya D."/>
            <person name="Tu H."/>
            <person name="Vos H."/>
            <person name="Wang M."/>
            <person name="Wolf Y.I."/>
            <person name="Yamagata H."/>
            <person name="Yamada T."/>
            <person name="Ye Y."/>
            <person name="Shaw J.R."/>
            <person name="Andrews J."/>
            <person name="Crease T.J."/>
            <person name="Tang H."/>
            <person name="Lucas S.M."/>
            <person name="Robertson H.M."/>
            <person name="Bork P."/>
            <person name="Koonin E.V."/>
            <person name="Zdobnov E.M."/>
            <person name="Grigoriev I.V."/>
            <person name="Lynch M."/>
            <person name="Boore J.L."/>
        </authorList>
    </citation>
    <scope>NUCLEOTIDE SEQUENCE [LARGE SCALE GENOMIC DNA]</scope>
</reference>
<gene>
    <name evidence="1" type="ORF">DAPPUDRAFT_346276</name>
</gene>
<organism evidence="1 2">
    <name type="scientific">Daphnia pulex</name>
    <name type="common">Water flea</name>
    <dbReference type="NCBI Taxonomy" id="6669"/>
    <lineage>
        <taxon>Eukaryota</taxon>
        <taxon>Metazoa</taxon>
        <taxon>Ecdysozoa</taxon>
        <taxon>Arthropoda</taxon>
        <taxon>Crustacea</taxon>
        <taxon>Branchiopoda</taxon>
        <taxon>Diplostraca</taxon>
        <taxon>Cladocera</taxon>
        <taxon>Anomopoda</taxon>
        <taxon>Daphniidae</taxon>
        <taxon>Daphnia</taxon>
    </lineage>
</organism>
<dbReference type="HOGENOM" id="CLU_1318269_0_0_1"/>
<evidence type="ECO:0000313" key="2">
    <source>
        <dbReference type="Proteomes" id="UP000000305"/>
    </source>
</evidence>
<evidence type="ECO:0008006" key="3">
    <source>
        <dbReference type="Google" id="ProtNLM"/>
    </source>
</evidence>
<dbReference type="EMBL" id="GL737492">
    <property type="protein sequence ID" value="EFX59939.1"/>
    <property type="molecule type" value="Genomic_DNA"/>
</dbReference>
<proteinExistence type="predicted"/>
<dbReference type="InterPro" id="IPR011990">
    <property type="entry name" value="TPR-like_helical_dom_sf"/>
</dbReference>
<sequence>MALDLQSPEAMEARLSEAEALLAAEAYEAVLALTGELLEAFGDGQVTPALRPWARRLYHLRGDCLTRLDRFSELLQDGAAMLDLLSVDRCSAERAEVMIKMSFAHANLAMPEQALRAAHVALQDALTLGQRMTAAQALERVAMAYLSMGDGVAAERFMFEALDHSDESSPPLEQLRRTSNAMHLLCTLYDAYLDMGLSELADALLARAR</sequence>
<dbReference type="AlphaFoldDB" id="E9I7U1"/>
<keyword evidence="2" id="KW-1185">Reference proteome</keyword>
<name>E9I7U1_DAPPU</name>
<protein>
    <recommendedName>
        <fullName evidence="3">MalT-like TPR region domain-containing protein</fullName>
    </recommendedName>
</protein>